<reference evidence="2" key="1">
    <citation type="submission" date="2021-05" db="EMBL/GenBank/DDBJ databases">
        <title>Novel Bacillus species.</title>
        <authorList>
            <person name="Liu G."/>
        </authorList>
    </citation>
    <scope>NUCLEOTIDE SEQUENCE</scope>
    <source>
        <strain evidence="2">FJAT-49825</strain>
    </source>
</reference>
<sequence length="680" mass="78688">MSTKIWDSDLVGVLDEPDQFDLPYRDTIFINKNNSLQFTVRIISQPAESFPNVKTVTCFYSDLERWGFEDDFLETEEIRKNRLREWLRDRLFVFKVERRIRYNHEEVYNALDVRVMPKLPSFHEGLRLIPAPIFSKEVHGMKNMDEFVIRLSNKKFVGRIDNISHESDDTPSFVVWRELDEEEEEQFSIFGEFLRHQYAHGGFSFDVSDELKIISFQDKWLEECYFSDAIGNLVFIPIETYQEITNALEHASPIPTVIESELEIKTPAASAVNTTPNVLTAKEEQKVAQTPQPDLESDMPEGVNAAATVPMTDQKELDFLKLLYTNTQDAGLVYQREDLINFHTSMKSSSLVILSGMSGTGKTKLVEVYSHSLGLKGEQFTVIPVSPSWTSDSDLIGYADTMHMVYRPGDSGLINALRKAEDEPNKIFVICFDEMNLARVEHYFSQFLSILEMDPGKRVLRLYNDDLESRLYNSAQYPPTIVIRDNVFFVGTVNMDESTYHFSDKVLDRANVITLTVMPFENMKEMPEKKKGLTARSEELDFETYKSFIRENRTVSLSEQELALLWDVHNVMQEANRQVGVGPRIVKQIDVFLENLPSQEYVDRERAFDFQFVQRVLTKVRGSEDQLNDLIGKYERDSGEAVTGKFMDIFNEYPMVSDFKMSREVIKQKAKELRFNGYTM</sequence>
<organism evidence="2 3">
    <name type="scientific">Neobacillus rhizophilus</name>
    <dbReference type="NCBI Taxonomy" id="2833579"/>
    <lineage>
        <taxon>Bacteria</taxon>
        <taxon>Bacillati</taxon>
        <taxon>Bacillota</taxon>
        <taxon>Bacilli</taxon>
        <taxon>Bacillales</taxon>
        <taxon>Bacillaceae</taxon>
        <taxon>Neobacillus</taxon>
    </lineage>
</organism>
<keyword evidence="3" id="KW-1185">Reference proteome</keyword>
<proteinExistence type="predicted"/>
<comment type="caution">
    <text evidence="2">The sequence shown here is derived from an EMBL/GenBank/DDBJ whole genome shotgun (WGS) entry which is preliminary data.</text>
</comment>
<evidence type="ECO:0000259" key="1">
    <source>
        <dbReference type="Pfam" id="PF07728"/>
    </source>
</evidence>
<dbReference type="AlphaFoldDB" id="A0A942U993"/>
<protein>
    <submittedName>
        <fullName evidence="2">AAA family ATPase</fullName>
    </submittedName>
</protein>
<dbReference type="GO" id="GO:0016887">
    <property type="term" value="F:ATP hydrolysis activity"/>
    <property type="evidence" value="ECO:0007669"/>
    <property type="project" value="InterPro"/>
</dbReference>
<dbReference type="InterPro" id="IPR011704">
    <property type="entry name" value="ATPase_dyneun-rel_AAA"/>
</dbReference>
<feature type="domain" description="ATPase dynein-related AAA" evidence="1">
    <location>
        <begin position="352"/>
        <end position="453"/>
    </location>
</feature>
<dbReference type="SUPFAM" id="SSF52540">
    <property type="entry name" value="P-loop containing nucleoside triphosphate hydrolases"/>
    <property type="match status" value="1"/>
</dbReference>
<accession>A0A942U993</accession>
<evidence type="ECO:0000313" key="3">
    <source>
        <dbReference type="Proteomes" id="UP000679749"/>
    </source>
</evidence>
<gene>
    <name evidence="2" type="ORF">KHA99_20990</name>
</gene>
<dbReference type="RefSeq" id="WP_213119428.1">
    <property type="nucleotide sequence ID" value="NZ_JAGYPF010000004.1"/>
</dbReference>
<dbReference type="Gene3D" id="3.40.50.300">
    <property type="entry name" value="P-loop containing nucleotide triphosphate hydrolases"/>
    <property type="match status" value="1"/>
</dbReference>
<dbReference type="Pfam" id="PF07728">
    <property type="entry name" value="AAA_5"/>
    <property type="match status" value="1"/>
</dbReference>
<name>A0A942U993_9BACI</name>
<dbReference type="EMBL" id="JAGYPF010000004">
    <property type="protein sequence ID" value="MBS4214928.1"/>
    <property type="molecule type" value="Genomic_DNA"/>
</dbReference>
<dbReference type="GO" id="GO:0005524">
    <property type="term" value="F:ATP binding"/>
    <property type="evidence" value="ECO:0007669"/>
    <property type="project" value="InterPro"/>
</dbReference>
<dbReference type="Proteomes" id="UP000679749">
    <property type="component" value="Unassembled WGS sequence"/>
</dbReference>
<evidence type="ECO:0000313" key="2">
    <source>
        <dbReference type="EMBL" id="MBS4214928.1"/>
    </source>
</evidence>
<dbReference type="InterPro" id="IPR027417">
    <property type="entry name" value="P-loop_NTPase"/>
</dbReference>